<dbReference type="OrthoDB" id="2507344at2759"/>
<dbReference type="InterPro" id="IPR014001">
    <property type="entry name" value="Helicase_ATP-bd"/>
</dbReference>
<dbReference type="InterPro" id="IPR002464">
    <property type="entry name" value="DNA/RNA_helicase_DEAH_CS"/>
</dbReference>
<comment type="similarity">
    <text evidence="1">Belongs to the helicase family. RecQ subfamily.</text>
</comment>
<dbReference type="Gene3D" id="3.40.50.300">
    <property type="entry name" value="P-loop containing nucleotide triphosphate hydrolases"/>
    <property type="match status" value="1"/>
</dbReference>
<keyword evidence="7" id="KW-1185">Reference proteome</keyword>
<dbReference type="GO" id="GO:0043138">
    <property type="term" value="F:3'-5' DNA helicase activity"/>
    <property type="evidence" value="ECO:0007669"/>
    <property type="project" value="TreeGrafter"/>
</dbReference>
<evidence type="ECO:0000256" key="3">
    <source>
        <dbReference type="ARBA" id="ARBA00023125"/>
    </source>
</evidence>
<keyword evidence="4" id="KW-0812">Transmembrane</keyword>
<dbReference type="SMART" id="SM00487">
    <property type="entry name" value="DEXDc"/>
    <property type="match status" value="1"/>
</dbReference>
<dbReference type="PANTHER" id="PTHR13710">
    <property type="entry name" value="DNA HELICASE RECQ FAMILY MEMBER"/>
    <property type="match status" value="1"/>
</dbReference>
<dbReference type="PROSITE" id="PS00690">
    <property type="entry name" value="DEAH_ATP_HELICASE"/>
    <property type="match status" value="1"/>
</dbReference>
<dbReference type="Pfam" id="PF00270">
    <property type="entry name" value="DEAD"/>
    <property type="match status" value="1"/>
</dbReference>
<dbReference type="GO" id="GO:0009378">
    <property type="term" value="F:four-way junction helicase activity"/>
    <property type="evidence" value="ECO:0007669"/>
    <property type="project" value="TreeGrafter"/>
</dbReference>
<gene>
    <name evidence="6" type="ORF">GYMLUDRAFT_967273</name>
</gene>
<name>A0A0D0AQ08_9AGAR</name>
<organism evidence="6 7">
    <name type="scientific">Collybiopsis luxurians FD-317 M1</name>
    <dbReference type="NCBI Taxonomy" id="944289"/>
    <lineage>
        <taxon>Eukaryota</taxon>
        <taxon>Fungi</taxon>
        <taxon>Dikarya</taxon>
        <taxon>Basidiomycota</taxon>
        <taxon>Agaricomycotina</taxon>
        <taxon>Agaricomycetes</taxon>
        <taxon>Agaricomycetidae</taxon>
        <taxon>Agaricales</taxon>
        <taxon>Marasmiineae</taxon>
        <taxon>Omphalotaceae</taxon>
        <taxon>Collybiopsis</taxon>
        <taxon>Collybiopsis luxurians</taxon>
    </lineage>
</organism>
<keyword evidence="4" id="KW-1133">Transmembrane helix</keyword>
<accession>A0A0D0AQ08</accession>
<evidence type="ECO:0000313" key="7">
    <source>
        <dbReference type="Proteomes" id="UP000053593"/>
    </source>
</evidence>
<dbReference type="GO" id="GO:0005737">
    <property type="term" value="C:cytoplasm"/>
    <property type="evidence" value="ECO:0007669"/>
    <property type="project" value="TreeGrafter"/>
</dbReference>
<proteinExistence type="inferred from homology"/>
<dbReference type="SUPFAM" id="SSF52540">
    <property type="entry name" value="P-loop containing nucleoside triphosphate hydrolases"/>
    <property type="match status" value="1"/>
</dbReference>
<dbReference type="AlphaFoldDB" id="A0A0D0AQ08"/>
<dbReference type="GO" id="GO:0003677">
    <property type="term" value="F:DNA binding"/>
    <property type="evidence" value="ECO:0007669"/>
    <property type="project" value="UniProtKB-KW"/>
</dbReference>
<reference evidence="6 7" key="1">
    <citation type="submission" date="2014-04" db="EMBL/GenBank/DDBJ databases">
        <title>Evolutionary Origins and Diversification of the Mycorrhizal Mutualists.</title>
        <authorList>
            <consortium name="DOE Joint Genome Institute"/>
            <consortium name="Mycorrhizal Genomics Consortium"/>
            <person name="Kohler A."/>
            <person name="Kuo A."/>
            <person name="Nagy L.G."/>
            <person name="Floudas D."/>
            <person name="Copeland A."/>
            <person name="Barry K.W."/>
            <person name="Cichocki N."/>
            <person name="Veneault-Fourrey C."/>
            <person name="LaButti K."/>
            <person name="Lindquist E.A."/>
            <person name="Lipzen A."/>
            <person name="Lundell T."/>
            <person name="Morin E."/>
            <person name="Murat C."/>
            <person name="Riley R."/>
            <person name="Ohm R."/>
            <person name="Sun H."/>
            <person name="Tunlid A."/>
            <person name="Henrissat B."/>
            <person name="Grigoriev I.V."/>
            <person name="Hibbett D.S."/>
            <person name="Martin F."/>
        </authorList>
    </citation>
    <scope>NUCLEOTIDE SEQUENCE [LARGE SCALE GENOMIC DNA]</scope>
    <source>
        <strain evidence="6 7">FD-317 M1</strain>
    </source>
</reference>
<keyword evidence="3" id="KW-0238">DNA-binding</keyword>
<dbReference type="InterPro" id="IPR027417">
    <property type="entry name" value="P-loop_NTPase"/>
</dbReference>
<evidence type="ECO:0000256" key="2">
    <source>
        <dbReference type="ARBA" id="ARBA00022801"/>
    </source>
</evidence>
<dbReference type="InterPro" id="IPR011545">
    <property type="entry name" value="DEAD/DEAH_box_helicase_dom"/>
</dbReference>
<dbReference type="PANTHER" id="PTHR13710:SF154">
    <property type="entry name" value="RECQ HELICASE, PUTATIVE (AFU_ORTHOLOGUE AFUA_6G14720)-RELATED"/>
    <property type="match status" value="1"/>
</dbReference>
<sequence>MHLLSSMDMNQRGISRLSWSTDRHTLSIDGFPVHIPSFIRNLAKTLSTVTDQVTKLFRNCPFQDILTHIDQAMIPDSSSRPRWFIDRMSSSRPGYSFLEEEENGFKKFRPRLLQFLVQNSEIFIQIEGKLVLNRKRADEWFSELNHVVEGLYYLIMTTWGGGPRGTEIAYLQYANRHNSLRNAFFINGFYTIVTEYSKTQSIKGPGQVLARTPAYQVNRLLILIFGVAHYAAGFIGCFMGMEKVNCSRYFYEVFVRSGRPMKSRDFSKVLGDFNTVNAGVGLQLTDFRQVMSCLLLSATYSSFDDLENEDPEVIDAHKSFNHSVAVGRAHYGREQVAKATNLAPDAVALMQQVCLRWQAFIRLIHPILQSKIPSSNEDAVTNPKATNSQIESLLRSFAGNISERLDSFELRQNKYLSQMFQSFTAQLTEKMYDNNTPRSYQNLHRAPVHSDAVQALKSALRRRFDGQISKEQAELLNSVGSLQHVFGVLEPGAGKSLAFLCAPFLLPHRLFFVVTPRISLISDWKNYLIELGIQGGVYGQDELDPSGVRLVFVPIHIAGTEPFYRWVTSESIKDRVSRLFIDEAHCILTDGRFHQCLKLFRLIATRVPVTFLSSSLMPRTIPDILTEMKISDLSFVDEIRRYTGRPNLKLIVERQPEPRILDRIESLVQETTAKMKMEEHGIIYAHTMDQARFISSRLGCPIYSSNSEHEIEHRWMVSTEVPEWRVGSPVRFSIHANPQNVANWFRETAVLGRDGLPSTSYTIWSQLPSVPLASDPDYGGKKEMISLLQTPECIRLACASLDRVAYSCNTFGGELCSNCEQITETPYHLSIQKYHQPLAPSYL</sequence>
<dbReference type="PROSITE" id="PS51192">
    <property type="entry name" value="HELICASE_ATP_BIND_1"/>
    <property type="match status" value="1"/>
</dbReference>
<keyword evidence="4" id="KW-0472">Membrane</keyword>
<protein>
    <recommendedName>
        <fullName evidence="5">Helicase ATP-binding domain-containing protein</fullName>
    </recommendedName>
</protein>
<dbReference type="GO" id="GO:0000724">
    <property type="term" value="P:double-strand break repair via homologous recombination"/>
    <property type="evidence" value="ECO:0007669"/>
    <property type="project" value="TreeGrafter"/>
</dbReference>
<dbReference type="GO" id="GO:0016787">
    <property type="term" value="F:hydrolase activity"/>
    <property type="evidence" value="ECO:0007669"/>
    <property type="project" value="UniProtKB-KW"/>
</dbReference>
<dbReference type="EMBL" id="KN834843">
    <property type="protein sequence ID" value="KIK52390.1"/>
    <property type="molecule type" value="Genomic_DNA"/>
</dbReference>
<evidence type="ECO:0000313" key="6">
    <source>
        <dbReference type="EMBL" id="KIK52390.1"/>
    </source>
</evidence>
<evidence type="ECO:0000259" key="5">
    <source>
        <dbReference type="PROSITE" id="PS51192"/>
    </source>
</evidence>
<dbReference type="HOGENOM" id="CLU_337723_0_0_1"/>
<feature type="transmembrane region" description="Helical" evidence="4">
    <location>
        <begin position="220"/>
        <end position="241"/>
    </location>
</feature>
<keyword evidence="2" id="KW-0378">Hydrolase</keyword>
<dbReference type="GO" id="GO:0005524">
    <property type="term" value="F:ATP binding"/>
    <property type="evidence" value="ECO:0007669"/>
    <property type="project" value="InterPro"/>
</dbReference>
<dbReference type="Proteomes" id="UP000053593">
    <property type="component" value="Unassembled WGS sequence"/>
</dbReference>
<dbReference type="GO" id="GO:0005694">
    <property type="term" value="C:chromosome"/>
    <property type="evidence" value="ECO:0007669"/>
    <property type="project" value="TreeGrafter"/>
</dbReference>
<feature type="domain" description="Helicase ATP-binding" evidence="5">
    <location>
        <begin position="476"/>
        <end position="624"/>
    </location>
</feature>
<evidence type="ECO:0000256" key="1">
    <source>
        <dbReference type="ARBA" id="ARBA00005446"/>
    </source>
</evidence>
<evidence type="ECO:0000256" key="4">
    <source>
        <dbReference type="SAM" id="Phobius"/>
    </source>
</evidence>